<gene>
    <name evidence="1" type="ORF">MJO28_009616</name>
</gene>
<evidence type="ECO:0000313" key="2">
    <source>
        <dbReference type="Proteomes" id="UP001060170"/>
    </source>
</evidence>
<reference evidence="1 2" key="3">
    <citation type="journal article" date="2022" name="Microbiol. Spectr.">
        <title>Folding features and dynamics of 3D genome architecture in plant fungal pathogens.</title>
        <authorList>
            <person name="Xia C."/>
        </authorList>
    </citation>
    <scope>NUCLEOTIDE SEQUENCE [LARGE SCALE GENOMIC DNA]</scope>
    <source>
        <strain evidence="1 2">93-210</strain>
    </source>
</reference>
<proteinExistence type="predicted"/>
<comment type="caution">
    <text evidence="1">The sequence shown here is derived from an EMBL/GenBank/DDBJ whole genome shotgun (WGS) entry which is preliminary data.</text>
</comment>
<sequence>MSKNTALDEQPSQTLIIDEEQLNLLESRPNPGPAIQPSAQPRWNNCLLGLLIPTVVICATLSPIALFFSLLPVTIVVGLPIWISSTIILVYSLAWIPYLLFAQDDLSSHQSILLPFSPIKVLRIVTTLVKHLIILLRSNWIELVLDYSYRKIIVMGRDRKTNKNTPSIVTRNIIYGYTDEIRKRNKRLDVYLPPSFNNSSTPVTTDSHNLAPVFVFIHPGGWRWFHKSHFLQLGLRLRRLGFCVVIPDFTQFPEGRCDHSVRDIRCALKWVSRSISQYGGNPYRIFLAGHGSGAHLSLLTVLESSITRCLEEQGYPIVNRGPEELDIPAIEGMILISGIYDPINQIRDEVRVGWHHILATRRALGPSHSATLSNSPARLLHWAQNFLAPKFLPNKFLIIHGGQDKNVPILQSHFLYTLLENINRQQQLNTTTDDQSSCYSRSAAGGGEGEGSANNNHKSVDEVKVTFKALKNLDHLAGLVALMIPDSTHHSNHDGYSKIIIDEILALVG</sequence>
<protein>
    <submittedName>
        <fullName evidence="1">Uncharacterized protein</fullName>
    </submittedName>
</protein>
<reference evidence="2" key="1">
    <citation type="journal article" date="2018" name="BMC Genomics">
        <title>Genomic insights into host adaptation between the wheat stripe rust pathogen (Puccinia striiformis f. sp. tritici) and the barley stripe rust pathogen (Puccinia striiformis f. sp. hordei).</title>
        <authorList>
            <person name="Xia C."/>
            <person name="Wang M."/>
            <person name="Yin C."/>
            <person name="Cornejo O.E."/>
            <person name="Hulbert S.H."/>
            <person name="Chen X."/>
        </authorList>
    </citation>
    <scope>NUCLEOTIDE SEQUENCE [LARGE SCALE GENOMIC DNA]</scope>
    <source>
        <strain evidence="2">93-210</strain>
    </source>
</reference>
<name>A0ACC0E812_9BASI</name>
<organism evidence="1 2">
    <name type="scientific">Puccinia striiformis f. sp. tritici</name>
    <dbReference type="NCBI Taxonomy" id="168172"/>
    <lineage>
        <taxon>Eukaryota</taxon>
        <taxon>Fungi</taxon>
        <taxon>Dikarya</taxon>
        <taxon>Basidiomycota</taxon>
        <taxon>Pucciniomycotina</taxon>
        <taxon>Pucciniomycetes</taxon>
        <taxon>Pucciniales</taxon>
        <taxon>Pucciniaceae</taxon>
        <taxon>Puccinia</taxon>
    </lineage>
</organism>
<evidence type="ECO:0000313" key="1">
    <source>
        <dbReference type="EMBL" id="KAI7947708.1"/>
    </source>
</evidence>
<reference evidence="2" key="2">
    <citation type="journal article" date="2018" name="Mol. Plant Microbe Interact.">
        <title>Genome sequence resources for the wheat stripe rust pathogen (Puccinia striiformis f. sp. tritici) and the barley stripe rust pathogen (Puccinia striiformis f. sp. hordei).</title>
        <authorList>
            <person name="Xia C."/>
            <person name="Wang M."/>
            <person name="Yin C."/>
            <person name="Cornejo O.E."/>
            <person name="Hulbert S.H."/>
            <person name="Chen X."/>
        </authorList>
    </citation>
    <scope>NUCLEOTIDE SEQUENCE [LARGE SCALE GENOMIC DNA]</scope>
    <source>
        <strain evidence="2">93-210</strain>
    </source>
</reference>
<keyword evidence="2" id="KW-1185">Reference proteome</keyword>
<accession>A0ACC0E812</accession>
<dbReference type="EMBL" id="CM045873">
    <property type="protein sequence ID" value="KAI7947708.1"/>
    <property type="molecule type" value="Genomic_DNA"/>
</dbReference>
<dbReference type="Proteomes" id="UP001060170">
    <property type="component" value="Chromosome 9"/>
</dbReference>